<evidence type="ECO:0000259" key="2">
    <source>
        <dbReference type="PROSITE" id="PS51371"/>
    </source>
</evidence>
<sequence length="106" mass="11553">MTDAIHATMPTPGIIMVDSGFAGVKCARPVWARHLMSLKKTAPVADFMRTDPLAVTLADTTLTAGSTMRDHQLTWLPVLTDHDSRHLVGCLKPHTILAYAVRHLPA</sequence>
<evidence type="ECO:0000256" key="1">
    <source>
        <dbReference type="PROSITE-ProRule" id="PRU00703"/>
    </source>
</evidence>
<gene>
    <name evidence="3" type="ORF">K8G79_06835</name>
</gene>
<proteinExistence type="predicted"/>
<organism evidence="3 4">
    <name type="scientific">Candidatus Methylomirabilis tolerans</name>
    <dbReference type="NCBI Taxonomy" id="3123416"/>
    <lineage>
        <taxon>Bacteria</taxon>
        <taxon>Candidatus Methylomirabilota</taxon>
        <taxon>Candidatus Methylomirabilia</taxon>
        <taxon>Candidatus Methylomirabilales</taxon>
        <taxon>Candidatus Methylomirabilaceae</taxon>
        <taxon>Candidatus Methylomirabilis</taxon>
    </lineage>
</organism>
<evidence type="ECO:0000313" key="4">
    <source>
        <dbReference type="Proteomes" id="UP001197609"/>
    </source>
</evidence>
<keyword evidence="1" id="KW-0129">CBS domain</keyword>
<dbReference type="SUPFAM" id="SSF54631">
    <property type="entry name" value="CBS-domain pair"/>
    <property type="match status" value="1"/>
</dbReference>
<dbReference type="Proteomes" id="UP001197609">
    <property type="component" value="Unassembled WGS sequence"/>
</dbReference>
<protein>
    <submittedName>
        <fullName evidence="3">CBS domain-containing protein</fullName>
    </submittedName>
</protein>
<dbReference type="InterPro" id="IPR046342">
    <property type="entry name" value="CBS_dom_sf"/>
</dbReference>
<reference evidence="3 4" key="1">
    <citation type="journal article" date="2021" name="bioRxiv">
        <title>Unraveling nitrogen, sulfur and carbon metabolic pathways and microbial community transcriptional responses to substrate deprivation and toxicity stresses in a bioreactor mimicking anoxic brackish coastal sediment conditions.</title>
        <authorList>
            <person name="Martins P.D."/>
            <person name="Echeveste M.J."/>
            <person name="Arshad A."/>
            <person name="Kurth J."/>
            <person name="Ouboter H."/>
            <person name="Jetten M.S.M."/>
            <person name="Welte C.U."/>
        </authorList>
    </citation>
    <scope>NUCLEOTIDE SEQUENCE [LARGE SCALE GENOMIC DNA]</scope>
    <source>
        <strain evidence="3">MAG_38</strain>
    </source>
</reference>
<accession>A0AAJ1AJW8</accession>
<dbReference type="AlphaFoldDB" id="A0AAJ1AJW8"/>
<dbReference type="PROSITE" id="PS51371">
    <property type="entry name" value="CBS"/>
    <property type="match status" value="1"/>
</dbReference>
<evidence type="ECO:0000313" key="3">
    <source>
        <dbReference type="EMBL" id="MBZ0159831.1"/>
    </source>
</evidence>
<comment type="caution">
    <text evidence="3">The sequence shown here is derived from an EMBL/GenBank/DDBJ whole genome shotgun (WGS) entry which is preliminary data.</text>
</comment>
<name>A0AAJ1AJW8_9BACT</name>
<dbReference type="Gene3D" id="3.10.580.10">
    <property type="entry name" value="CBS-domain"/>
    <property type="match status" value="1"/>
</dbReference>
<dbReference type="Pfam" id="PF00571">
    <property type="entry name" value="CBS"/>
    <property type="match status" value="1"/>
</dbReference>
<dbReference type="InterPro" id="IPR000644">
    <property type="entry name" value="CBS_dom"/>
</dbReference>
<feature type="domain" description="CBS" evidence="2">
    <location>
        <begin position="48"/>
        <end position="106"/>
    </location>
</feature>
<dbReference type="EMBL" id="JAIOIU010000081">
    <property type="protein sequence ID" value="MBZ0159831.1"/>
    <property type="molecule type" value="Genomic_DNA"/>
</dbReference>